<dbReference type="SUPFAM" id="SSF52540">
    <property type="entry name" value="P-loop containing nucleoside triphosphate hydrolases"/>
    <property type="match status" value="1"/>
</dbReference>
<dbReference type="PROSITE" id="PS00211">
    <property type="entry name" value="ABC_TRANSPORTER_1"/>
    <property type="match status" value="1"/>
</dbReference>
<evidence type="ECO:0000256" key="5">
    <source>
        <dbReference type="ARBA" id="ARBA00022840"/>
    </source>
</evidence>
<gene>
    <name evidence="7" type="ORF">C4N9_03190</name>
</gene>
<dbReference type="InterPro" id="IPR003593">
    <property type="entry name" value="AAA+_ATPase"/>
</dbReference>
<keyword evidence="8" id="KW-1185">Reference proteome</keyword>
<dbReference type="InterPro" id="IPR003439">
    <property type="entry name" value="ABC_transporter-like_ATP-bd"/>
</dbReference>
<dbReference type="AlphaFoldDB" id="A0A2U2CFW3"/>
<dbReference type="InterPro" id="IPR027417">
    <property type="entry name" value="P-loop_NTPase"/>
</dbReference>
<dbReference type="InterPro" id="IPR013563">
    <property type="entry name" value="Oligopep_ABC_C"/>
</dbReference>
<evidence type="ECO:0000259" key="6">
    <source>
        <dbReference type="PROSITE" id="PS50893"/>
    </source>
</evidence>
<dbReference type="Proteomes" id="UP000244940">
    <property type="component" value="Unassembled WGS sequence"/>
</dbReference>
<evidence type="ECO:0000313" key="7">
    <source>
        <dbReference type="EMBL" id="PWE30776.1"/>
    </source>
</evidence>
<dbReference type="InterPro" id="IPR017871">
    <property type="entry name" value="ABC_transporter-like_CS"/>
</dbReference>
<dbReference type="GeneID" id="94363885"/>
<evidence type="ECO:0000256" key="2">
    <source>
        <dbReference type="ARBA" id="ARBA00005417"/>
    </source>
</evidence>
<dbReference type="Pfam" id="PF08352">
    <property type="entry name" value="oligo_HPY"/>
    <property type="match status" value="1"/>
</dbReference>
<keyword evidence="3" id="KW-0813">Transport</keyword>
<proteinExistence type="inferred from homology"/>
<sequence length="352" mass="38658">MTSSQQTATQAPETGTAQVPAVSVRDMTVSFGRSRTLVRAVDGVSFTVAPGEIFGIIGESGSGKSTLGRAAVGMVTPSGGEVRHGEVDPFALTRKQLNAHRRKYQIIAQDPNAAFNPRMTILESVMEPMYIAGIGNRAERRERALAMLDTVALSPEMSERYPHDLSGGQKQRANIARALVLDPEVLVCDEVVAALDVSIQADMLNLFWRLKRDFNLTYLFISHDLNVVSHISDRVAVMYFGKIMEIGPADEVMNRPLHPYSEALRSAEPEIAAYQQRSRERIILQGEIPSALNPPSGCRFHTRCPRAVEMCASTEPEQRELAPGRFVACHFAEEMLARFAPDGGGQKHQKVG</sequence>
<dbReference type="GO" id="GO:0005886">
    <property type="term" value="C:plasma membrane"/>
    <property type="evidence" value="ECO:0007669"/>
    <property type="project" value="UniProtKB-SubCell"/>
</dbReference>
<dbReference type="PANTHER" id="PTHR43776:SF7">
    <property type="entry name" value="D,D-DIPEPTIDE TRANSPORT ATP-BINDING PROTEIN DDPF-RELATED"/>
    <property type="match status" value="1"/>
</dbReference>
<reference evidence="7 8" key="1">
    <citation type="submission" date="2018-05" db="EMBL/GenBank/DDBJ databases">
        <title>Pararhodobacter marina sp. nov., isolated from deep-sea water of the Indian Ocean.</title>
        <authorList>
            <person name="Lai Q.Sr."/>
            <person name="Liu X."/>
            <person name="Shao Z."/>
        </authorList>
    </citation>
    <scope>NUCLEOTIDE SEQUENCE [LARGE SCALE GENOMIC DNA]</scope>
    <source>
        <strain evidence="7 8">CIC4N-9</strain>
    </source>
</reference>
<dbReference type="PANTHER" id="PTHR43776">
    <property type="entry name" value="TRANSPORT ATP-BINDING PROTEIN"/>
    <property type="match status" value="1"/>
</dbReference>
<comment type="similarity">
    <text evidence="2">Belongs to the ABC transporter superfamily.</text>
</comment>
<accession>A0A2U2CFW3</accession>
<organism evidence="7 8">
    <name type="scientific">Pararhodobacter marinus</name>
    <dbReference type="NCBI Taxonomy" id="2184063"/>
    <lineage>
        <taxon>Bacteria</taxon>
        <taxon>Pseudomonadati</taxon>
        <taxon>Pseudomonadota</taxon>
        <taxon>Alphaproteobacteria</taxon>
        <taxon>Rhodobacterales</taxon>
        <taxon>Paracoccaceae</taxon>
        <taxon>Pararhodobacter</taxon>
    </lineage>
</organism>
<dbReference type="CDD" id="cd03257">
    <property type="entry name" value="ABC_NikE_OppD_transporters"/>
    <property type="match status" value="1"/>
</dbReference>
<dbReference type="OrthoDB" id="9802264at2"/>
<dbReference type="NCBIfam" id="TIGR01727">
    <property type="entry name" value="oligo_HPY"/>
    <property type="match status" value="1"/>
</dbReference>
<dbReference type="RefSeq" id="WP_109531854.1">
    <property type="nucleotide sequence ID" value="NZ_QEYD01000002.1"/>
</dbReference>
<evidence type="ECO:0000256" key="3">
    <source>
        <dbReference type="ARBA" id="ARBA00022448"/>
    </source>
</evidence>
<dbReference type="GO" id="GO:0005524">
    <property type="term" value="F:ATP binding"/>
    <property type="evidence" value="ECO:0007669"/>
    <property type="project" value="UniProtKB-KW"/>
</dbReference>
<dbReference type="InterPro" id="IPR050319">
    <property type="entry name" value="ABC_transp_ATP-bind"/>
</dbReference>
<evidence type="ECO:0000313" key="8">
    <source>
        <dbReference type="Proteomes" id="UP000244940"/>
    </source>
</evidence>
<dbReference type="Gene3D" id="3.40.50.300">
    <property type="entry name" value="P-loop containing nucleotide triphosphate hydrolases"/>
    <property type="match status" value="1"/>
</dbReference>
<comment type="subcellular location">
    <subcellularLocation>
        <location evidence="1">Cell inner membrane</location>
        <topology evidence="1">Peripheral membrane protein</topology>
    </subcellularLocation>
</comment>
<dbReference type="Pfam" id="PF00005">
    <property type="entry name" value="ABC_tran"/>
    <property type="match status" value="1"/>
</dbReference>
<dbReference type="EMBL" id="QEYD01000002">
    <property type="protein sequence ID" value="PWE30776.1"/>
    <property type="molecule type" value="Genomic_DNA"/>
</dbReference>
<dbReference type="FunFam" id="3.40.50.300:FF:000016">
    <property type="entry name" value="Oligopeptide ABC transporter ATP-binding component"/>
    <property type="match status" value="1"/>
</dbReference>
<evidence type="ECO:0000256" key="1">
    <source>
        <dbReference type="ARBA" id="ARBA00004417"/>
    </source>
</evidence>
<protein>
    <submittedName>
        <fullName evidence="7">Peptide ABC transporter ATP-binding protein</fullName>
    </submittedName>
</protein>
<dbReference type="PROSITE" id="PS50893">
    <property type="entry name" value="ABC_TRANSPORTER_2"/>
    <property type="match status" value="1"/>
</dbReference>
<keyword evidence="4" id="KW-0547">Nucleotide-binding</keyword>
<comment type="caution">
    <text evidence="7">The sequence shown here is derived from an EMBL/GenBank/DDBJ whole genome shotgun (WGS) entry which is preliminary data.</text>
</comment>
<evidence type="ECO:0000256" key="4">
    <source>
        <dbReference type="ARBA" id="ARBA00022741"/>
    </source>
</evidence>
<dbReference type="SMART" id="SM00382">
    <property type="entry name" value="AAA"/>
    <property type="match status" value="1"/>
</dbReference>
<keyword evidence="5 7" id="KW-0067">ATP-binding</keyword>
<feature type="domain" description="ABC transporter" evidence="6">
    <location>
        <begin position="24"/>
        <end position="265"/>
    </location>
</feature>
<dbReference type="GO" id="GO:0016887">
    <property type="term" value="F:ATP hydrolysis activity"/>
    <property type="evidence" value="ECO:0007669"/>
    <property type="project" value="InterPro"/>
</dbReference>
<dbReference type="GO" id="GO:0055085">
    <property type="term" value="P:transmembrane transport"/>
    <property type="evidence" value="ECO:0007669"/>
    <property type="project" value="UniProtKB-ARBA"/>
</dbReference>
<dbReference type="GO" id="GO:0015833">
    <property type="term" value="P:peptide transport"/>
    <property type="evidence" value="ECO:0007669"/>
    <property type="project" value="InterPro"/>
</dbReference>
<name>A0A2U2CFW3_9RHOB</name>